<protein>
    <submittedName>
        <fullName evidence="2">Uncharacterized protein</fullName>
    </submittedName>
</protein>
<reference evidence="2" key="1">
    <citation type="submission" date="2015-04" db="UniProtKB">
        <authorList>
            <consortium name="EnsemblPlants"/>
        </authorList>
    </citation>
    <scope>IDENTIFICATION</scope>
</reference>
<feature type="region of interest" description="Disordered" evidence="1">
    <location>
        <begin position="26"/>
        <end position="72"/>
    </location>
</feature>
<organism evidence="2">
    <name type="scientific">Oryza meridionalis</name>
    <dbReference type="NCBI Taxonomy" id="40149"/>
    <lineage>
        <taxon>Eukaryota</taxon>
        <taxon>Viridiplantae</taxon>
        <taxon>Streptophyta</taxon>
        <taxon>Embryophyta</taxon>
        <taxon>Tracheophyta</taxon>
        <taxon>Spermatophyta</taxon>
        <taxon>Magnoliopsida</taxon>
        <taxon>Liliopsida</taxon>
        <taxon>Poales</taxon>
        <taxon>Poaceae</taxon>
        <taxon>BOP clade</taxon>
        <taxon>Oryzoideae</taxon>
        <taxon>Oryzeae</taxon>
        <taxon>Oryzinae</taxon>
        <taxon>Oryza</taxon>
    </lineage>
</organism>
<keyword evidence="3" id="KW-1185">Reference proteome</keyword>
<name>A0A0E0EAK2_9ORYZ</name>
<dbReference type="Gramene" id="OMERI07G09770.1">
    <property type="protein sequence ID" value="OMERI07G09770.1"/>
    <property type="gene ID" value="OMERI07G09770"/>
</dbReference>
<evidence type="ECO:0000256" key="1">
    <source>
        <dbReference type="SAM" id="MobiDB-lite"/>
    </source>
</evidence>
<sequence>MATGDYRWEVRWRRIRPPLCAPRARIQRGSCTGDGGRGRDGQLRGGGKVVADPAAASPPRARRDLRGGELGF</sequence>
<reference evidence="2" key="2">
    <citation type="submission" date="2018-05" db="EMBL/GenBank/DDBJ databases">
        <title>OmerRS3 (Oryza meridionalis Reference Sequence Version 3).</title>
        <authorList>
            <person name="Zhang J."/>
            <person name="Kudrna D."/>
            <person name="Lee S."/>
            <person name="Talag J."/>
            <person name="Welchert J."/>
            <person name="Wing R.A."/>
        </authorList>
    </citation>
    <scope>NUCLEOTIDE SEQUENCE [LARGE SCALE GENOMIC DNA]</scope>
    <source>
        <strain evidence="2">cv. OR44</strain>
    </source>
</reference>
<accession>A0A0E0EAK2</accession>
<evidence type="ECO:0000313" key="3">
    <source>
        <dbReference type="Proteomes" id="UP000008021"/>
    </source>
</evidence>
<dbReference type="HOGENOM" id="CLU_2726479_0_0_1"/>
<evidence type="ECO:0000313" key="2">
    <source>
        <dbReference type="EnsemblPlants" id="OMERI07G09770.1"/>
    </source>
</evidence>
<feature type="compositionally biased region" description="Basic and acidic residues" evidence="1">
    <location>
        <begin position="61"/>
        <end position="72"/>
    </location>
</feature>
<proteinExistence type="predicted"/>
<dbReference type="EnsemblPlants" id="OMERI07G09770.1">
    <property type="protein sequence ID" value="OMERI07G09770.1"/>
    <property type="gene ID" value="OMERI07G09770"/>
</dbReference>
<dbReference type="AlphaFoldDB" id="A0A0E0EAK2"/>
<dbReference type="Proteomes" id="UP000008021">
    <property type="component" value="Chromosome 7"/>
</dbReference>